<feature type="transmembrane region" description="Helical" evidence="12">
    <location>
        <begin position="113"/>
        <end position="137"/>
    </location>
</feature>
<dbReference type="AlphaFoldDB" id="A0A517P5S0"/>
<keyword evidence="10" id="KW-0408">Iron</keyword>
<feature type="transmembrane region" description="Helical" evidence="12">
    <location>
        <begin position="302"/>
        <end position="327"/>
    </location>
</feature>
<keyword evidence="7" id="KW-0479">Metal-binding</keyword>
<gene>
    <name evidence="13" type="primary">cydB</name>
    <name evidence="13" type="ORF">CA12_07900</name>
</gene>
<keyword evidence="5" id="KW-0349">Heme</keyword>
<comment type="similarity">
    <text evidence="2">Belongs to the cytochrome ubiquinol oxidase subunit 2 family.</text>
</comment>
<dbReference type="EMBL" id="CP036265">
    <property type="protein sequence ID" value="QDT14712.1"/>
    <property type="molecule type" value="Genomic_DNA"/>
</dbReference>
<dbReference type="PANTHER" id="PTHR43141">
    <property type="entry name" value="CYTOCHROME BD2 SUBUNIT II"/>
    <property type="match status" value="1"/>
</dbReference>
<evidence type="ECO:0000256" key="3">
    <source>
        <dbReference type="ARBA" id="ARBA00022448"/>
    </source>
</evidence>
<dbReference type="GO" id="GO:0046872">
    <property type="term" value="F:metal ion binding"/>
    <property type="evidence" value="ECO:0007669"/>
    <property type="project" value="UniProtKB-KW"/>
</dbReference>
<evidence type="ECO:0000256" key="9">
    <source>
        <dbReference type="ARBA" id="ARBA00022989"/>
    </source>
</evidence>
<sequence>MDLGTLWFWLLGVLLAGYAVLDGFDLGVGILHPLAKSDEDRNVLVKTIGPLWDGNEVWLVTFGGALFAAFPEAYATAFSGFYVPFMLLLFALIFRAVSVEFRHKFAHRRWRRVCDWGFTLSSSLAALLFGTAVGASIDGVPLNARGIFVGSLVDELSPYALLIGGLAVAAFALHGAMFLRLKTIGELRERITRWAWGCYWIYLAAFLLATGLTLAFVPHATRNFQGFPWAGLVVVLNLLALANVPRCLMRDRPREGFLSSGGTIAALVFLFGVALYPNMIVSNPNPAHSLTIENAASSDSTLALMAGIAAIGLPFIAAYTFIVYWTFRGPVTPEDAATHH</sequence>
<feature type="transmembrane region" description="Helical" evidence="12">
    <location>
        <begin position="256"/>
        <end position="276"/>
    </location>
</feature>
<dbReference type="Proteomes" id="UP000318741">
    <property type="component" value="Chromosome"/>
</dbReference>
<keyword evidence="11 12" id="KW-0472">Membrane</keyword>
<dbReference type="KEGG" id="acaf:CA12_07900"/>
<proteinExistence type="inferred from homology"/>
<feature type="transmembrane region" description="Helical" evidence="12">
    <location>
        <begin position="157"/>
        <end position="179"/>
    </location>
</feature>
<dbReference type="OrthoDB" id="9776710at2"/>
<dbReference type="GO" id="GO:0009055">
    <property type="term" value="F:electron transfer activity"/>
    <property type="evidence" value="ECO:0007669"/>
    <property type="project" value="TreeGrafter"/>
</dbReference>
<keyword evidence="4" id="KW-1003">Cell membrane</keyword>
<dbReference type="GO" id="GO:0019646">
    <property type="term" value="P:aerobic electron transport chain"/>
    <property type="evidence" value="ECO:0007669"/>
    <property type="project" value="TreeGrafter"/>
</dbReference>
<feature type="transmembrane region" description="Helical" evidence="12">
    <location>
        <begin position="81"/>
        <end position="101"/>
    </location>
</feature>
<dbReference type="Pfam" id="PF02322">
    <property type="entry name" value="Cyt_bd_oxida_II"/>
    <property type="match status" value="1"/>
</dbReference>
<evidence type="ECO:0000256" key="12">
    <source>
        <dbReference type="SAM" id="Phobius"/>
    </source>
</evidence>
<feature type="transmembrane region" description="Helical" evidence="12">
    <location>
        <begin position="6"/>
        <end position="35"/>
    </location>
</feature>
<evidence type="ECO:0000256" key="8">
    <source>
        <dbReference type="ARBA" id="ARBA00022982"/>
    </source>
</evidence>
<evidence type="ECO:0000313" key="14">
    <source>
        <dbReference type="Proteomes" id="UP000318741"/>
    </source>
</evidence>
<dbReference type="RefSeq" id="WP_145357578.1">
    <property type="nucleotide sequence ID" value="NZ_CP036265.1"/>
</dbReference>
<accession>A0A517P5S0</accession>
<keyword evidence="3" id="KW-0813">Transport</keyword>
<evidence type="ECO:0000256" key="11">
    <source>
        <dbReference type="ARBA" id="ARBA00023136"/>
    </source>
</evidence>
<evidence type="ECO:0000256" key="1">
    <source>
        <dbReference type="ARBA" id="ARBA00004651"/>
    </source>
</evidence>
<dbReference type="PANTHER" id="PTHR43141:SF5">
    <property type="entry name" value="CYTOCHROME BD-I UBIQUINOL OXIDASE SUBUNIT 2"/>
    <property type="match status" value="1"/>
</dbReference>
<protein>
    <submittedName>
        <fullName evidence="13">Cytochrome bd-I ubiquinol oxidase subunit 2</fullName>
    </submittedName>
</protein>
<keyword evidence="9 12" id="KW-1133">Transmembrane helix</keyword>
<evidence type="ECO:0000256" key="5">
    <source>
        <dbReference type="ARBA" id="ARBA00022617"/>
    </source>
</evidence>
<evidence type="ECO:0000256" key="6">
    <source>
        <dbReference type="ARBA" id="ARBA00022692"/>
    </source>
</evidence>
<dbReference type="GO" id="GO:0070069">
    <property type="term" value="C:cytochrome complex"/>
    <property type="evidence" value="ECO:0007669"/>
    <property type="project" value="TreeGrafter"/>
</dbReference>
<evidence type="ECO:0000256" key="7">
    <source>
        <dbReference type="ARBA" id="ARBA00022723"/>
    </source>
</evidence>
<keyword evidence="14" id="KW-1185">Reference proteome</keyword>
<feature type="transmembrane region" description="Helical" evidence="12">
    <location>
        <begin position="199"/>
        <end position="220"/>
    </location>
</feature>
<organism evidence="13 14">
    <name type="scientific">Alienimonas californiensis</name>
    <dbReference type="NCBI Taxonomy" id="2527989"/>
    <lineage>
        <taxon>Bacteria</taxon>
        <taxon>Pseudomonadati</taxon>
        <taxon>Planctomycetota</taxon>
        <taxon>Planctomycetia</taxon>
        <taxon>Planctomycetales</taxon>
        <taxon>Planctomycetaceae</taxon>
        <taxon>Alienimonas</taxon>
    </lineage>
</organism>
<reference evidence="13 14" key="1">
    <citation type="submission" date="2019-02" db="EMBL/GenBank/DDBJ databases">
        <title>Deep-cultivation of Planctomycetes and their phenomic and genomic characterization uncovers novel biology.</title>
        <authorList>
            <person name="Wiegand S."/>
            <person name="Jogler M."/>
            <person name="Boedeker C."/>
            <person name="Pinto D."/>
            <person name="Vollmers J."/>
            <person name="Rivas-Marin E."/>
            <person name="Kohn T."/>
            <person name="Peeters S.H."/>
            <person name="Heuer A."/>
            <person name="Rast P."/>
            <person name="Oberbeckmann S."/>
            <person name="Bunk B."/>
            <person name="Jeske O."/>
            <person name="Meyerdierks A."/>
            <person name="Storesund J.E."/>
            <person name="Kallscheuer N."/>
            <person name="Luecker S."/>
            <person name="Lage O.M."/>
            <person name="Pohl T."/>
            <person name="Merkel B.J."/>
            <person name="Hornburger P."/>
            <person name="Mueller R.-W."/>
            <person name="Bruemmer F."/>
            <person name="Labrenz M."/>
            <person name="Spormann A.M."/>
            <person name="Op den Camp H."/>
            <person name="Overmann J."/>
            <person name="Amann R."/>
            <person name="Jetten M.S.M."/>
            <person name="Mascher T."/>
            <person name="Medema M.H."/>
            <person name="Devos D.P."/>
            <person name="Kaster A.-K."/>
            <person name="Ovreas L."/>
            <person name="Rohde M."/>
            <person name="Galperin M.Y."/>
            <person name="Jogler C."/>
        </authorList>
    </citation>
    <scope>NUCLEOTIDE SEQUENCE [LARGE SCALE GENOMIC DNA]</scope>
    <source>
        <strain evidence="13 14">CA12</strain>
    </source>
</reference>
<dbReference type="NCBIfam" id="TIGR00203">
    <property type="entry name" value="cydB"/>
    <property type="match status" value="1"/>
</dbReference>
<dbReference type="GO" id="GO:0016682">
    <property type="term" value="F:oxidoreductase activity, acting on diphenols and related substances as donors, oxygen as acceptor"/>
    <property type="evidence" value="ECO:0007669"/>
    <property type="project" value="TreeGrafter"/>
</dbReference>
<comment type="subcellular location">
    <subcellularLocation>
        <location evidence="1">Cell membrane</location>
        <topology evidence="1">Multi-pass membrane protein</topology>
    </subcellularLocation>
</comment>
<dbReference type="PIRSF" id="PIRSF000267">
    <property type="entry name" value="Cyt_oxidse_sub2"/>
    <property type="match status" value="1"/>
</dbReference>
<evidence type="ECO:0000256" key="10">
    <source>
        <dbReference type="ARBA" id="ARBA00023004"/>
    </source>
</evidence>
<keyword evidence="8" id="KW-0249">Electron transport</keyword>
<evidence type="ECO:0000313" key="13">
    <source>
        <dbReference type="EMBL" id="QDT14712.1"/>
    </source>
</evidence>
<dbReference type="InterPro" id="IPR003317">
    <property type="entry name" value="Cyt-d_oxidase_su2"/>
</dbReference>
<dbReference type="GO" id="GO:0005886">
    <property type="term" value="C:plasma membrane"/>
    <property type="evidence" value="ECO:0007669"/>
    <property type="project" value="UniProtKB-SubCell"/>
</dbReference>
<name>A0A517P5S0_9PLAN</name>
<keyword evidence="6 12" id="KW-0812">Transmembrane</keyword>
<evidence type="ECO:0000256" key="2">
    <source>
        <dbReference type="ARBA" id="ARBA00007543"/>
    </source>
</evidence>
<feature type="transmembrane region" description="Helical" evidence="12">
    <location>
        <begin position="226"/>
        <end position="244"/>
    </location>
</feature>
<evidence type="ECO:0000256" key="4">
    <source>
        <dbReference type="ARBA" id="ARBA00022475"/>
    </source>
</evidence>